<dbReference type="EMBL" id="DXDD01000036">
    <property type="protein sequence ID" value="HIY59606.1"/>
    <property type="molecule type" value="Genomic_DNA"/>
</dbReference>
<sequence length="332" mass="38524">MIALTNRQARQFILRKQGLLGTYRFKGKQGALEYVRQAGCIQFDPVDVCGKNAELTLQSRVKGFTKDMLYALLYEDRSLVDYPDKNLSIWPVEDWPYFERYRRAAREGGRSFEGLDRLEEQTVSWLREHGPASSDSLPVEGEVYWHSHIHWSGNWGGKSNAARAALEQLYSTGELIIHHKKGARKFYDLAEKYLPRTLLDAPDPLPDDAAHQRWRILRRIGAVGLLWDRRLIRELFGFEYTWEIYTPQAKRKYGFYVLPLLYGDRFAGRVEAAAKGEETFSEGGKKERILLVKHIWLEEGMRRTKAFDAALDRCIRRFAAFNGCGRTVRPQE</sequence>
<accession>A0A9D2C6Q0</accession>
<keyword evidence="1" id="KW-0238">DNA-binding</keyword>
<reference evidence="1" key="1">
    <citation type="journal article" date="2021" name="PeerJ">
        <title>Extensive microbial diversity within the chicken gut microbiome revealed by metagenomics and culture.</title>
        <authorList>
            <person name="Gilroy R."/>
            <person name="Ravi A."/>
            <person name="Getino M."/>
            <person name="Pursley I."/>
            <person name="Horton D.L."/>
            <person name="Alikhan N.F."/>
            <person name="Baker D."/>
            <person name="Gharbi K."/>
            <person name="Hall N."/>
            <person name="Watson M."/>
            <person name="Adriaenssens E.M."/>
            <person name="Foster-Nyarko E."/>
            <person name="Jarju S."/>
            <person name="Secka A."/>
            <person name="Antonio M."/>
            <person name="Oren A."/>
            <person name="Chaudhuri R.R."/>
            <person name="La Ragione R."/>
            <person name="Hildebrand F."/>
            <person name="Pallen M.J."/>
        </authorList>
    </citation>
    <scope>NUCLEOTIDE SEQUENCE</scope>
    <source>
        <strain evidence="1">ChiSxjej3B15-24422</strain>
    </source>
</reference>
<gene>
    <name evidence="1" type="ORF">H9831_02825</name>
</gene>
<reference evidence="1" key="2">
    <citation type="submission" date="2021-04" db="EMBL/GenBank/DDBJ databases">
        <authorList>
            <person name="Gilroy R."/>
        </authorList>
    </citation>
    <scope>NUCLEOTIDE SEQUENCE</scope>
    <source>
        <strain evidence="1">ChiSxjej3B15-24422</strain>
    </source>
</reference>
<dbReference type="GO" id="GO:0003677">
    <property type="term" value="F:DNA binding"/>
    <property type="evidence" value="ECO:0007669"/>
    <property type="project" value="UniProtKB-KW"/>
</dbReference>
<name>A0A9D2C6Q0_9FIRM</name>
<evidence type="ECO:0000313" key="1">
    <source>
        <dbReference type="EMBL" id="HIY59606.1"/>
    </source>
</evidence>
<dbReference type="InterPro" id="IPR009351">
    <property type="entry name" value="AlkZ-like"/>
</dbReference>
<evidence type="ECO:0000313" key="2">
    <source>
        <dbReference type="Proteomes" id="UP000824007"/>
    </source>
</evidence>
<dbReference type="Proteomes" id="UP000824007">
    <property type="component" value="Unassembled WGS sequence"/>
</dbReference>
<protein>
    <submittedName>
        <fullName evidence="1">Winged helix DNA-binding domain-containing protein</fullName>
    </submittedName>
</protein>
<proteinExistence type="predicted"/>
<organism evidence="1 2">
    <name type="scientific">Candidatus Eisenbergiella pullistercoris</name>
    <dbReference type="NCBI Taxonomy" id="2838555"/>
    <lineage>
        <taxon>Bacteria</taxon>
        <taxon>Bacillati</taxon>
        <taxon>Bacillota</taxon>
        <taxon>Clostridia</taxon>
        <taxon>Lachnospirales</taxon>
        <taxon>Lachnospiraceae</taxon>
        <taxon>Eisenbergiella</taxon>
    </lineage>
</organism>
<comment type="caution">
    <text evidence="1">The sequence shown here is derived from an EMBL/GenBank/DDBJ whole genome shotgun (WGS) entry which is preliminary data.</text>
</comment>
<dbReference type="PANTHER" id="PTHR30528">
    <property type="entry name" value="CYTOPLASMIC PROTEIN"/>
    <property type="match status" value="1"/>
</dbReference>
<dbReference type="Pfam" id="PF06224">
    <property type="entry name" value="AlkZ-like"/>
    <property type="match status" value="1"/>
</dbReference>
<dbReference type="AlphaFoldDB" id="A0A9D2C6Q0"/>
<dbReference type="PANTHER" id="PTHR30528:SF0">
    <property type="entry name" value="CYTOPLASMIC PROTEIN"/>
    <property type="match status" value="1"/>
</dbReference>